<comment type="caution">
    <text evidence="2">The sequence shown here is derived from an EMBL/GenBank/DDBJ whole genome shotgun (WGS) entry which is preliminary data.</text>
</comment>
<gene>
    <name evidence="2" type="ORF">CC78DRAFT_529893</name>
</gene>
<proteinExistence type="predicted"/>
<feature type="region of interest" description="Disordered" evidence="1">
    <location>
        <begin position="406"/>
        <end position="440"/>
    </location>
</feature>
<feature type="region of interest" description="Disordered" evidence="1">
    <location>
        <begin position="1"/>
        <end position="27"/>
    </location>
</feature>
<feature type="compositionally biased region" description="Polar residues" evidence="1">
    <location>
        <begin position="406"/>
        <end position="416"/>
    </location>
</feature>
<feature type="compositionally biased region" description="Basic and acidic residues" evidence="1">
    <location>
        <begin position="322"/>
        <end position="340"/>
    </location>
</feature>
<evidence type="ECO:0008006" key="4">
    <source>
        <dbReference type="Google" id="ProtNLM"/>
    </source>
</evidence>
<dbReference type="EMBL" id="ML986586">
    <property type="protein sequence ID" value="KAF2268445.1"/>
    <property type="molecule type" value="Genomic_DNA"/>
</dbReference>
<accession>A0A9P4KH20</accession>
<reference evidence="3" key="1">
    <citation type="journal article" date="2020" name="Stud. Mycol.">
        <title>101 Dothideomycetes genomes: A test case for predicting lifestyles and emergence of pathogens.</title>
        <authorList>
            <person name="Haridas S."/>
            <person name="Albert R."/>
            <person name="Binder M."/>
            <person name="Bloem J."/>
            <person name="LaButti K."/>
            <person name="Salamov A."/>
            <person name="Andreopoulos B."/>
            <person name="Baker S."/>
            <person name="Barry K."/>
            <person name="Bills G."/>
            <person name="Bluhm B."/>
            <person name="Cannon C."/>
            <person name="Castanera R."/>
            <person name="Culley D."/>
            <person name="Daum C."/>
            <person name="Ezra D."/>
            <person name="Gonzalez J."/>
            <person name="Henrissat B."/>
            <person name="Kuo A."/>
            <person name="Liang C."/>
            <person name="Lipzen A."/>
            <person name="Lutzoni F."/>
            <person name="Magnuson J."/>
            <person name="Mondo S."/>
            <person name="Nolan M."/>
            <person name="Ohm R."/>
            <person name="Pangilinan J."/>
            <person name="Park H.-J."/>
            <person name="Ramirez L."/>
            <person name="Alfaro M."/>
            <person name="Sun H."/>
            <person name="Tritt A."/>
            <person name="Yoshinaga Y."/>
            <person name="Zwiers L.-H."/>
            <person name="Turgeon B."/>
            <person name="Goodwin S."/>
            <person name="Spatafora J."/>
            <person name="Crous P."/>
            <person name="Grigoriev I."/>
        </authorList>
    </citation>
    <scope>NUCLEOTIDE SEQUENCE [LARGE SCALE GENOMIC DNA]</scope>
    <source>
        <strain evidence="3">CBS 304.66</strain>
    </source>
</reference>
<name>A0A9P4KH20_9PLEO</name>
<feature type="compositionally biased region" description="Polar residues" evidence="1">
    <location>
        <begin position="431"/>
        <end position="440"/>
    </location>
</feature>
<organism evidence="2 3">
    <name type="scientific">Lojkania enalia</name>
    <dbReference type="NCBI Taxonomy" id="147567"/>
    <lineage>
        <taxon>Eukaryota</taxon>
        <taxon>Fungi</taxon>
        <taxon>Dikarya</taxon>
        <taxon>Ascomycota</taxon>
        <taxon>Pezizomycotina</taxon>
        <taxon>Dothideomycetes</taxon>
        <taxon>Pleosporomycetidae</taxon>
        <taxon>Pleosporales</taxon>
        <taxon>Pleosporales incertae sedis</taxon>
        <taxon>Lojkania</taxon>
    </lineage>
</organism>
<evidence type="ECO:0000256" key="1">
    <source>
        <dbReference type="SAM" id="MobiDB-lite"/>
    </source>
</evidence>
<dbReference type="Proteomes" id="UP000800093">
    <property type="component" value="Unassembled WGS sequence"/>
</dbReference>
<feature type="region of interest" description="Disordered" evidence="1">
    <location>
        <begin position="111"/>
        <end position="152"/>
    </location>
</feature>
<dbReference type="AlphaFoldDB" id="A0A9P4KH20"/>
<sequence length="506" mass="55714">MAVEARSLSSLTTLASNPPSYPRNPTHVKHDPLVLYIARVPGSRDVFLSPMKPRDKVVTAEDIQSSLYYVHIDQPEDACLLAPPQDVGFPEPCLSPPNQLLVQPIQQKANPATLAPSRMAATPQRKPVPGMRLSTSENDGQRNIGPADFSQILPGHSHFHQRLSVDSNKYQRDVEPPAPPLPPRRHSKNTASIGTFLTLIRRDPASSAQWNVACIEDPPLLDVSSSNLKDSVAKKKAGSPLCIEINTPGYSKFLNPPETNPISTQSGNEQFYCENIFRRRLWMEGARHSNGGFGHRKNNSYDSGMGRYTPRASYESQQRGRPFTDPHHPETPPTLTRDDQPYNAVQVSDRQSSFRGYVFMSPWNGRCEFITGAGGGSLKCRHVVPGPQGSVPISMPVSELRFNLPSTSRTSASEGNDTPKRSSLFHRSRPSLDSSLISGSRTSVDDVRNSLNRLDLSLGQEFAGGGFGGKQAKLGKLIIEDEGFKMVDLLVAANIALWWRAYEKVS</sequence>
<evidence type="ECO:0000313" key="2">
    <source>
        <dbReference type="EMBL" id="KAF2268445.1"/>
    </source>
</evidence>
<protein>
    <recommendedName>
        <fullName evidence="4">Oxidoreductase-like protein</fullName>
    </recommendedName>
</protein>
<feature type="region of interest" description="Disordered" evidence="1">
    <location>
        <begin position="168"/>
        <end position="190"/>
    </location>
</feature>
<keyword evidence="3" id="KW-1185">Reference proteome</keyword>
<evidence type="ECO:0000313" key="3">
    <source>
        <dbReference type="Proteomes" id="UP000800093"/>
    </source>
</evidence>
<feature type="region of interest" description="Disordered" evidence="1">
    <location>
        <begin position="288"/>
        <end position="343"/>
    </location>
</feature>
<dbReference type="OrthoDB" id="5426191at2759"/>